<dbReference type="Proteomes" id="UP000005242">
    <property type="component" value="Unassembled WGS sequence"/>
</dbReference>
<dbReference type="HOGENOM" id="CLU_2428749_0_0_1"/>
<dbReference type="RefSeq" id="XP_006960897.1">
    <property type="nucleotide sequence ID" value="XM_006960835.1"/>
</dbReference>
<dbReference type="KEGG" id="wse:WALSEDRAFT_70902"/>
<dbReference type="EMBL" id="JH668264">
    <property type="protein sequence ID" value="EIM19064.1"/>
    <property type="molecule type" value="Genomic_DNA"/>
</dbReference>
<keyword evidence="3" id="KW-1185">Reference proteome</keyword>
<dbReference type="OMA" id="WVSCYTL"/>
<sequence length="91" mass="10644">MSTTRCENYSFPWIFKDYQKRTGLDKIIKLYQSLNLSSEQFDFKLSWNLSPLQSSRFSLEYLLLPPRSALETVPLNITVKASIQSPRLPTR</sequence>
<protein>
    <submittedName>
        <fullName evidence="1">Uncharacterized protein</fullName>
    </submittedName>
</protein>
<dbReference type="EMBL" id="JH668264">
    <property type="protein sequence ID" value="EIM19059.1"/>
    <property type="molecule type" value="Genomic_DNA"/>
</dbReference>
<evidence type="ECO:0000313" key="2">
    <source>
        <dbReference type="EMBL" id="EIM19064.1"/>
    </source>
</evidence>
<name>I4Y517_WALMC</name>
<dbReference type="RefSeq" id="XP_006960892.1">
    <property type="nucleotide sequence ID" value="XM_006960830.1"/>
</dbReference>
<dbReference type="KEGG" id="wse:WALSEDRAFT_70900"/>
<dbReference type="GeneID" id="18475815"/>
<accession>I4Y517</accession>
<evidence type="ECO:0000313" key="3">
    <source>
        <dbReference type="Proteomes" id="UP000005242"/>
    </source>
</evidence>
<proteinExistence type="predicted"/>
<dbReference type="GeneID" id="18475816"/>
<reference evidence="1 3" key="1">
    <citation type="journal article" date="2012" name="Fungal Genet. Biol.">
        <title>The genome of the xerotolerant mold Wallemia sebi reveals adaptations to osmotic stress and suggests cryptic sexual reproduction.</title>
        <authorList>
            <person name="Padamsee M."/>
            <person name="Kumar T.K.A."/>
            <person name="Riley R."/>
            <person name="Binder M."/>
            <person name="Boyd A."/>
            <person name="Calvo A.M."/>
            <person name="Furukawa K."/>
            <person name="Hesse C."/>
            <person name="Hohmann S."/>
            <person name="James T.Y."/>
            <person name="LaButti K."/>
            <person name="Lapidus A."/>
            <person name="Lindquist E."/>
            <person name="Lucas S."/>
            <person name="Miller K."/>
            <person name="Shantappa S."/>
            <person name="Grigoriev I.V."/>
            <person name="Hibbett D.S."/>
            <person name="McLaughlin D.J."/>
            <person name="Spatafora J.W."/>
            <person name="Aime M.C."/>
        </authorList>
    </citation>
    <scope>NUCLEOTIDE SEQUENCE [LARGE SCALE GENOMIC DNA]</scope>
    <source>
        <strain evidence="3">ATCC MYA-4683 / CBS 633.66</strain>
        <strain evidence="1">CBS 633.66</strain>
    </source>
</reference>
<dbReference type="eggNOG" id="ENOG502S6CP">
    <property type="taxonomic scope" value="Eukaryota"/>
</dbReference>
<gene>
    <name evidence="1" type="ORF">WALSEDRAFT_70900</name>
    <name evidence="2" type="ORF">WALSEDRAFT_70902</name>
</gene>
<dbReference type="OrthoDB" id="2387577at2759"/>
<evidence type="ECO:0000313" key="1">
    <source>
        <dbReference type="EMBL" id="EIM19059.1"/>
    </source>
</evidence>
<dbReference type="AlphaFoldDB" id="I4Y517"/>
<organism evidence="1 3">
    <name type="scientific">Wallemia mellicola (strain ATCC MYA-4683 / CBS 633.66)</name>
    <name type="common">Wallemia sebi (CBS 633.66)</name>
    <dbReference type="NCBI Taxonomy" id="671144"/>
    <lineage>
        <taxon>Eukaryota</taxon>
        <taxon>Fungi</taxon>
        <taxon>Dikarya</taxon>
        <taxon>Basidiomycota</taxon>
        <taxon>Wallemiomycotina</taxon>
        <taxon>Wallemiomycetes</taxon>
        <taxon>Wallemiales</taxon>
        <taxon>Wallemiaceae</taxon>
        <taxon>Wallemia</taxon>
    </lineage>
</organism>